<evidence type="ECO:0000313" key="4">
    <source>
        <dbReference type="Proteomes" id="UP000248198"/>
    </source>
</evidence>
<protein>
    <submittedName>
        <fullName evidence="3">Histidine kinase</fullName>
    </submittedName>
</protein>
<dbReference type="EMBL" id="QKLU01000001">
    <property type="protein sequence ID" value="PYF77307.1"/>
    <property type="molecule type" value="Genomic_DNA"/>
</dbReference>
<dbReference type="InterPro" id="IPR036890">
    <property type="entry name" value="HATPase_C_sf"/>
</dbReference>
<dbReference type="SUPFAM" id="SSF55874">
    <property type="entry name" value="ATPase domain of HSP90 chaperone/DNA topoisomerase II/histidine kinase"/>
    <property type="match status" value="1"/>
</dbReference>
<dbReference type="RefSeq" id="WP_110827364.1">
    <property type="nucleotide sequence ID" value="NZ_QKLU01000001.1"/>
</dbReference>
<reference evidence="3 4" key="1">
    <citation type="submission" date="2018-06" db="EMBL/GenBank/DDBJ databases">
        <title>Genomic Encyclopedia of Archaeal and Bacterial Type Strains, Phase II (KMG-II): from individual species to whole genera.</title>
        <authorList>
            <person name="Goeker M."/>
        </authorList>
    </citation>
    <scope>NUCLEOTIDE SEQUENCE [LARGE SCALE GENOMIC DNA]</scope>
    <source>
        <strain evidence="3 4">DSM 27372</strain>
    </source>
</reference>
<keyword evidence="1" id="KW-0472">Membrane</keyword>
<dbReference type="OrthoDB" id="9792992at2"/>
<dbReference type="InterPro" id="IPR050640">
    <property type="entry name" value="Bact_2-comp_sensor_kinase"/>
</dbReference>
<keyword evidence="4" id="KW-1185">Reference proteome</keyword>
<gene>
    <name evidence="3" type="ORF">B0O44_101788</name>
</gene>
<feature type="transmembrane region" description="Helical" evidence="1">
    <location>
        <begin position="123"/>
        <end position="147"/>
    </location>
</feature>
<dbReference type="GO" id="GO:0000155">
    <property type="term" value="F:phosphorelay sensor kinase activity"/>
    <property type="evidence" value="ECO:0007669"/>
    <property type="project" value="InterPro"/>
</dbReference>
<evidence type="ECO:0000259" key="2">
    <source>
        <dbReference type="Pfam" id="PF06580"/>
    </source>
</evidence>
<keyword evidence="3" id="KW-0418">Kinase</keyword>
<evidence type="ECO:0000313" key="3">
    <source>
        <dbReference type="EMBL" id="PYF77307.1"/>
    </source>
</evidence>
<organism evidence="3 4">
    <name type="scientific">Pedobacter nutrimenti</name>
    <dbReference type="NCBI Taxonomy" id="1241337"/>
    <lineage>
        <taxon>Bacteria</taxon>
        <taxon>Pseudomonadati</taxon>
        <taxon>Bacteroidota</taxon>
        <taxon>Sphingobacteriia</taxon>
        <taxon>Sphingobacteriales</taxon>
        <taxon>Sphingobacteriaceae</taxon>
        <taxon>Pedobacter</taxon>
    </lineage>
</organism>
<dbReference type="InterPro" id="IPR010559">
    <property type="entry name" value="Sig_transdc_His_kin_internal"/>
</dbReference>
<dbReference type="PANTHER" id="PTHR34220:SF7">
    <property type="entry name" value="SENSOR HISTIDINE KINASE YPDA"/>
    <property type="match status" value="1"/>
</dbReference>
<comment type="caution">
    <text evidence="3">The sequence shown here is derived from an EMBL/GenBank/DDBJ whole genome shotgun (WGS) entry which is preliminary data.</text>
</comment>
<name>A0A318UPB9_9SPHI</name>
<dbReference type="Pfam" id="PF06580">
    <property type="entry name" value="His_kinase"/>
    <property type="match status" value="1"/>
</dbReference>
<keyword evidence="1" id="KW-0812">Transmembrane</keyword>
<dbReference type="Proteomes" id="UP000248198">
    <property type="component" value="Unassembled WGS sequence"/>
</dbReference>
<accession>A0A318UPB9</accession>
<feature type="transmembrane region" description="Helical" evidence="1">
    <location>
        <begin position="51"/>
        <end position="72"/>
    </location>
</feature>
<feature type="transmembrane region" description="Helical" evidence="1">
    <location>
        <begin position="84"/>
        <end position="103"/>
    </location>
</feature>
<sequence length="356" mass="40973">MKETSNDQSLFLRFLMSPKTRLVRHLSLILVLTLLSLLSGGEPEQKYYGNITIYVTAALFLWFITPFYLNMYLLVPRLLFKGKLLAYMFTVILLILGSFLLLITGDEFLQKYRINPVQIERNMVQAFLGFLLVFAIVMAASTAVKLFQRWVKDSQTLAEVKQQALRAELSQLKGQVNPHFLFNTLNNAHVLTQTNPDKASAVLISLSRMLRYQLYDGDRELVPLRNDLNFLEDFLELEKIRREGFDYEINLSGSLMGIMIPHFLFIPFVENAVKHSYDIHQPSFVKLWLSVNNSFLCFSCSNSVPEHPLKQERSNGGIGLANIRRRLELLYAEDFILELDAGHLNYLVNMKIPLPS</sequence>
<evidence type="ECO:0000256" key="1">
    <source>
        <dbReference type="SAM" id="Phobius"/>
    </source>
</evidence>
<dbReference type="GO" id="GO:0016020">
    <property type="term" value="C:membrane"/>
    <property type="evidence" value="ECO:0007669"/>
    <property type="project" value="InterPro"/>
</dbReference>
<dbReference type="Gene3D" id="3.30.565.10">
    <property type="entry name" value="Histidine kinase-like ATPase, C-terminal domain"/>
    <property type="match status" value="1"/>
</dbReference>
<dbReference type="AlphaFoldDB" id="A0A318UPB9"/>
<dbReference type="PANTHER" id="PTHR34220">
    <property type="entry name" value="SENSOR HISTIDINE KINASE YPDA"/>
    <property type="match status" value="1"/>
</dbReference>
<proteinExistence type="predicted"/>
<feature type="domain" description="Signal transduction histidine kinase internal region" evidence="2">
    <location>
        <begin position="167"/>
        <end position="242"/>
    </location>
</feature>
<keyword evidence="3" id="KW-0808">Transferase</keyword>
<keyword evidence="1" id="KW-1133">Transmembrane helix</keyword>